<evidence type="ECO:0000313" key="4">
    <source>
        <dbReference type="EMBL" id="SCW03141.1"/>
    </source>
</evidence>
<dbReference type="InterPro" id="IPR049609">
    <property type="entry name" value="Syp1-like_MHD"/>
</dbReference>
<dbReference type="InterPro" id="IPR028565">
    <property type="entry name" value="MHD"/>
</dbReference>
<organism evidence="4 5">
    <name type="scientific">Lachancea fermentati</name>
    <name type="common">Zygosaccharomyces fermentati</name>
    <dbReference type="NCBI Taxonomy" id="4955"/>
    <lineage>
        <taxon>Eukaryota</taxon>
        <taxon>Fungi</taxon>
        <taxon>Dikarya</taxon>
        <taxon>Ascomycota</taxon>
        <taxon>Saccharomycotina</taxon>
        <taxon>Saccharomycetes</taxon>
        <taxon>Saccharomycetales</taxon>
        <taxon>Saccharomycetaceae</taxon>
        <taxon>Lachancea</taxon>
    </lineage>
</organism>
<evidence type="ECO:0000256" key="1">
    <source>
        <dbReference type="ARBA" id="ARBA00022583"/>
    </source>
</evidence>
<dbReference type="OrthoDB" id="331602at2759"/>
<feature type="compositionally biased region" description="Basic residues" evidence="2">
    <location>
        <begin position="317"/>
        <end position="327"/>
    </location>
</feature>
<dbReference type="AlphaFoldDB" id="A0A1G4MH30"/>
<dbReference type="Gene3D" id="1.20.1270.60">
    <property type="entry name" value="Arfaptin homology (AH) domain/BAR domain"/>
    <property type="match status" value="1"/>
</dbReference>
<evidence type="ECO:0000259" key="3">
    <source>
        <dbReference type="PROSITE" id="PS51072"/>
    </source>
</evidence>
<dbReference type="EMBL" id="LT598486">
    <property type="protein sequence ID" value="SCW03141.1"/>
    <property type="molecule type" value="Genomic_DNA"/>
</dbReference>
<accession>A0A1G4MH30</accession>
<dbReference type="InterPro" id="IPR027267">
    <property type="entry name" value="AH/BAR_dom_sf"/>
</dbReference>
<name>A0A1G4MH30_LACFM</name>
<dbReference type="InterPro" id="IPR018808">
    <property type="entry name" value="Muniscin_C"/>
</dbReference>
<reference evidence="4 5" key="1">
    <citation type="submission" date="2016-03" db="EMBL/GenBank/DDBJ databases">
        <authorList>
            <person name="Devillers H."/>
        </authorList>
    </citation>
    <scope>NUCLEOTIDE SEQUENCE [LARGE SCALE GENOMIC DNA]</scope>
    <source>
        <strain evidence="4">CBS 6772</strain>
    </source>
</reference>
<keyword evidence="5" id="KW-1185">Reference proteome</keyword>
<dbReference type="SUPFAM" id="SSF103657">
    <property type="entry name" value="BAR/IMD domain-like"/>
    <property type="match status" value="1"/>
</dbReference>
<dbReference type="PROSITE" id="PS51072">
    <property type="entry name" value="MHD"/>
    <property type="match status" value="1"/>
</dbReference>
<dbReference type="PANTHER" id="PTHR23065">
    <property type="entry name" value="PROLINE-SERINE-THREONINE PHOSPHATASE INTERACTING PROTEIN 1"/>
    <property type="match status" value="1"/>
</dbReference>
<feature type="region of interest" description="Disordered" evidence="2">
    <location>
        <begin position="254"/>
        <end position="291"/>
    </location>
</feature>
<dbReference type="Proteomes" id="UP000190831">
    <property type="component" value="Chromosome G"/>
</dbReference>
<feature type="region of interest" description="Disordered" evidence="2">
    <location>
        <begin position="308"/>
        <end position="515"/>
    </location>
</feature>
<gene>
    <name evidence="4" type="ORF">LAFE_0G03862G</name>
</gene>
<feature type="compositionally biased region" description="Low complexity" evidence="2">
    <location>
        <begin position="453"/>
        <end position="468"/>
    </location>
</feature>
<feature type="compositionally biased region" description="Polar residues" evidence="2">
    <location>
        <begin position="282"/>
        <end position="291"/>
    </location>
</feature>
<dbReference type="GO" id="GO:0005886">
    <property type="term" value="C:plasma membrane"/>
    <property type="evidence" value="ECO:0007669"/>
    <property type="project" value="TreeGrafter"/>
</dbReference>
<feature type="compositionally biased region" description="Low complexity" evidence="2">
    <location>
        <begin position="255"/>
        <end position="278"/>
    </location>
</feature>
<dbReference type="CDD" id="cd09264">
    <property type="entry name" value="AP_Syp1_MHD"/>
    <property type="match status" value="1"/>
</dbReference>
<sequence length="827" mass="91462">MSTERTKYASSILTSKDPLEATEIIRVRLSQAKLINKEFYLFFKELADLKKSYSQQLRKIIAKNEDLEKLLAHDMLEANVLTPDEMRDFHFDSLGALKAVWASVISELKTDLQTSTELYLTLDKDVVVSLKNFTETDPRWTESRKLHSTLSQIAANIDYNKRKNDSSHAEKLREANYKWDSQAADLFELFESTDYNRLLCLKECLLKFQSGFGDSLNQSLQESEKIMDQITRFEPEAEIDRFAKSATEYNFHFASPSEVTPSSPTSPTSTKTASTPSKSSHRSFGNFTNRLSSSGTVIKHDLMKKEFSDDTNNTSLKGKKSSHKLRSRMGSIFGRNKLKNKKSGKLSEHAIPESESSSLRTAESVAHTAATSNHRLDSSHGAEQKPVAPEPNSTREEPPTSLPKPTMAGTSSTLSIHQPPLQPQSREKPLPSQPSQASSATPDSILAGQPTELQSPPQQQVQSQLHPQTHPLHIQAPQPPQPPPSRKAGGNIPLDGSREPHGSVPAVSHTPRRDVQSKLFTDLSQTDIDAQRYRRHSSLSSQMTGEMKMLNPQATGSSMTLPISGQSIFQHSELTSFGLNASIAEVINATFKDGILESSQLIGEIALNYISDGSDLPIDINLKMSNVEGLEKVIVNQAFIEPTQTGIYKINPQFIHSKTLGALKYSLPQPIAPIVIHPAWRFEEHQASVVLTLKIAPTVPESVQELILDDLIVFVAIEGANPTSALSKPQGSFSKEKKRITWRSKEPLVLKRDGEERFIARFLTDGLAHESPKGVMSKFTIKNSKVGSGLILQSQEVDVNDPFVTEVAWQPVSTATTLVAGSYHGLA</sequence>
<dbReference type="Pfam" id="PF10291">
    <property type="entry name" value="muHD"/>
    <property type="match status" value="1"/>
</dbReference>
<feature type="compositionally biased region" description="Basic and acidic residues" evidence="2">
    <location>
        <begin position="374"/>
        <end position="383"/>
    </location>
</feature>
<protein>
    <submittedName>
        <fullName evidence="4">LAFE_0G03862g1_1</fullName>
    </submittedName>
</protein>
<dbReference type="GO" id="GO:0032185">
    <property type="term" value="P:septin cytoskeleton organization"/>
    <property type="evidence" value="ECO:0007669"/>
    <property type="project" value="TreeGrafter"/>
</dbReference>
<evidence type="ECO:0000313" key="5">
    <source>
        <dbReference type="Proteomes" id="UP000190831"/>
    </source>
</evidence>
<dbReference type="GO" id="GO:0030139">
    <property type="term" value="C:endocytic vesicle"/>
    <property type="evidence" value="ECO:0007669"/>
    <property type="project" value="TreeGrafter"/>
</dbReference>
<dbReference type="GO" id="GO:0006897">
    <property type="term" value="P:endocytosis"/>
    <property type="evidence" value="ECO:0007669"/>
    <property type="project" value="UniProtKB-KW"/>
</dbReference>
<proteinExistence type="predicted"/>
<dbReference type="STRING" id="4955.A0A1G4MH30"/>
<keyword evidence="1" id="KW-0254">Endocytosis</keyword>
<evidence type="ECO:0000256" key="2">
    <source>
        <dbReference type="SAM" id="MobiDB-lite"/>
    </source>
</evidence>
<dbReference type="PANTHER" id="PTHR23065:SF54">
    <property type="entry name" value="SUPPRESSOR OF YEAST PROFILIN DELETION"/>
    <property type="match status" value="1"/>
</dbReference>
<dbReference type="GO" id="GO:0032153">
    <property type="term" value="C:cell division site"/>
    <property type="evidence" value="ECO:0007669"/>
    <property type="project" value="TreeGrafter"/>
</dbReference>
<dbReference type="OMA" id="ANYHSEM"/>
<feature type="domain" description="MHD" evidence="3">
    <location>
        <begin position="576"/>
        <end position="826"/>
    </location>
</feature>